<evidence type="ECO:0000256" key="13">
    <source>
        <dbReference type="ARBA" id="ARBA00023295"/>
    </source>
</evidence>
<keyword evidence="11" id="KW-0411">Iron-sulfur</keyword>
<dbReference type="CDD" id="cd00056">
    <property type="entry name" value="ENDO3c"/>
    <property type="match status" value="1"/>
</dbReference>
<dbReference type="Proteomes" id="UP001332192">
    <property type="component" value="Chromosome"/>
</dbReference>
<comment type="catalytic activity">
    <reaction evidence="1">
        <text>Hydrolyzes free adenine bases from 7,8-dihydro-8-oxoguanine:adenine mismatched double-stranded DNA, leaving an apurinic site.</text>
        <dbReference type="EC" id="3.2.2.31"/>
    </reaction>
</comment>
<dbReference type="SUPFAM" id="SSF55811">
    <property type="entry name" value="Nudix"/>
    <property type="match status" value="1"/>
</dbReference>
<dbReference type="PROSITE" id="PS01155">
    <property type="entry name" value="ENDONUCLEASE_III_2"/>
    <property type="match status" value="1"/>
</dbReference>
<dbReference type="SUPFAM" id="SSF48150">
    <property type="entry name" value="DNA-glycosylase"/>
    <property type="match status" value="1"/>
</dbReference>
<evidence type="ECO:0000256" key="1">
    <source>
        <dbReference type="ARBA" id="ARBA00000843"/>
    </source>
</evidence>
<evidence type="ECO:0000259" key="14">
    <source>
        <dbReference type="SMART" id="SM00478"/>
    </source>
</evidence>
<dbReference type="Pfam" id="PF00702">
    <property type="entry name" value="Hydrolase"/>
    <property type="match status" value="1"/>
</dbReference>
<dbReference type="CDD" id="cd01427">
    <property type="entry name" value="HAD_like"/>
    <property type="match status" value="1"/>
</dbReference>
<evidence type="ECO:0000313" key="16">
    <source>
        <dbReference type="Proteomes" id="UP001332192"/>
    </source>
</evidence>
<dbReference type="InterPro" id="IPR023214">
    <property type="entry name" value="HAD_sf"/>
</dbReference>
<dbReference type="InterPro" id="IPR036412">
    <property type="entry name" value="HAD-like_sf"/>
</dbReference>
<dbReference type="EC" id="3.2.2.31" evidence="4"/>
<dbReference type="InterPro" id="IPR029119">
    <property type="entry name" value="MutY_C"/>
</dbReference>
<keyword evidence="12" id="KW-0234">DNA repair</keyword>
<dbReference type="InterPro" id="IPR004036">
    <property type="entry name" value="Endonuclease-III-like_CS2"/>
</dbReference>
<evidence type="ECO:0000313" key="15">
    <source>
        <dbReference type="EMBL" id="WRP16736.1"/>
    </source>
</evidence>
<evidence type="ECO:0000256" key="8">
    <source>
        <dbReference type="ARBA" id="ARBA00022763"/>
    </source>
</evidence>
<dbReference type="PANTHER" id="PTHR42944">
    <property type="entry name" value="ADENINE DNA GLYCOSYLASE"/>
    <property type="match status" value="1"/>
</dbReference>
<dbReference type="InterPro" id="IPR015797">
    <property type="entry name" value="NUDIX_hydrolase-like_dom_sf"/>
</dbReference>
<feature type="domain" description="HhH-GPD" evidence="14">
    <location>
        <begin position="346"/>
        <end position="496"/>
    </location>
</feature>
<dbReference type="PANTHER" id="PTHR42944:SF1">
    <property type="entry name" value="ADENINE DNA GLYCOSYLASE"/>
    <property type="match status" value="1"/>
</dbReference>
<evidence type="ECO:0000256" key="10">
    <source>
        <dbReference type="ARBA" id="ARBA00023004"/>
    </source>
</evidence>
<keyword evidence="16" id="KW-1185">Reference proteome</keyword>
<evidence type="ECO:0000256" key="4">
    <source>
        <dbReference type="ARBA" id="ARBA00012045"/>
    </source>
</evidence>
<dbReference type="InterPro" id="IPR011257">
    <property type="entry name" value="DNA_glycosylase"/>
</dbReference>
<accession>A0ABZ1BVA6</accession>
<evidence type="ECO:0000256" key="11">
    <source>
        <dbReference type="ARBA" id="ARBA00023014"/>
    </source>
</evidence>
<proteinExistence type="inferred from homology"/>
<keyword evidence="8" id="KW-0227">DNA damage</keyword>
<keyword evidence="10" id="KW-0408">Iron</keyword>
<dbReference type="Gene3D" id="1.20.120.1600">
    <property type="match status" value="1"/>
</dbReference>
<evidence type="ECO:0000256" key="12">
    <source>
        <dbReference type="ARBA" id="ARBA00023204"/>
    </source>
</evidence>
<evidence type="ECO:0000256" key="7">
    <source>
        <dbReference type="ARBA" id="ARBA00022723"/>
    </source>
</evidence>
<comment type="similarity">
    <text evidence="3">Belongs to the Nth/MutY family.</text>
</comment>
<protein>
    <recommendedName>
        <fullName evidence="5">Adenine DNA glycosylase</fullName>
        <ecNumber evidence="4">3.2.2.31</ecNumber>
    </recommendedName>
</protein>
<dbReference type="InterPro" id="IPR044298">
    <property type="entry name" value="MIG/MutY"/>
</dbReference>
<dbReference type="RefSeq" id="WP_324716008.1">
    <property type="nucleotide sequence ID" value="NZ_CP141615.1"/>
</dbReference>
<dbReference type="InterPro" id="IPR003265">
    <property type="entry name" value="HhH-GPD_domain"/>
</dbReference>
<keyword evidence="6" id="KW-0004">4Fe-4S</keyword>
<dbReference type="Gene3D" id="3.90.79.10">
    <property type="entry name" value="Nucleoside Triphosphate Pyrophosphohydrolase"/>
    <property type="match status" value="1"/>
</dbReference>
<keyword evidence="7" id="KW-0479">Metal-binding</keyword>
<dbReference type="Pfam" id="PF00730">
    <property type="entry name" value="HhH-GPD"/>
    <property type="match status" value="1"/>
</dbReference>
<gene>
    <name evidence="15" type="ORF">U7230_11670</name>
</gene>
<dbReference type="InterPro" id="IPR023170">
    <property type="entry name" value="HhH_base_excis_C"/>
</dbReference>
<dbReference type="SMART" id="SM00478">
    <property type="entry name" value="ENDO3c"/>
    <property type="match status" value="1"/>
</dbReference>
<reference evidence="15 16" key="1">
    <citation type="journal article" date="2024" name="Front. Microbiol.">
        <title>Novel thermophilic genera Geochorda gen. nov. and Carboxydochorda gen. nov. from the deep terrestrial subsurface reveal the ecophysiological diversity in the class Limnochordia.</title>
        <authorList>
            <person name="Karnachuk O.V."/>
            <person name="Lukina A.P."/>
            <person name="Avakyan M.R."/>
            <person name="Kadnikov V.V."/>
            <person name="Begmatov S."/>
            <person name="Beletsky A.V."/>
            <person name="Vlasova K.G."/>
            <person name="Novikov A.A."/>
            <person name="Shcherbakova V.A."/>
            <person name="Mardanov A.V."/>
            <person name="Ravin N.V."/>
        </authorList>
    </citation>
    <scope>NUCLEOTIDE SEQUENCE [LARGE SCALE GENOMIC DNA]</scope>
    <source>
        <strain evidence="15 16">L945</strain>
    </source>
</reference>
<dbReference type="Pfam" id="PF14815">
    <property type="entry name" value="NUDIX_4"/>
    <property type="match status" value="1"/>
</dbReference>
<keyword evidence="9" id="KW-0378">Hydrolase</keyword>
<comment type="cofactor">
    <cofactor evidence="2">
        <name>[4Fe-4S] cluster</name>
        <dbReference type="ChEBI" id="CHEBI:49883"/>
    </cofactor>
</comment>
<dbReference type="Gene3D" id="3.40.50.1000">
    <property type="entry name" value="HAD superfamily/HAD-like"/>
    <property type="match status" value="1"/>
</dbReference>
<name>A0ABZ1BVA6_9FIRM</name>
<dbReference type="CDD" id="cd03431">
    <property type="entry name" value="NUDIX_DNA_Glycosylase_C-MutY"/>
    <property type="match status" value="1"/>
</dbReference>
<evidence type="ECO:0000256" key="5">
    <source>
        <dbReference type="ARBA" id="ARBA00022023"/>
    </source>
</evidence>
<evidence type="ECO:0000256" key="2">
    <source>
        <dbReference type="ARBA" id="ARBA00001966"/>
    </source>
</evidence>
<dbReference type="EMBL" id="CP141615">
    <property type="protein sequence ID" value="WRP16736.1"/>
    <property type="molecule type" value="Genomic_DNA"/>
</dbReference>
<evidence type="ECO:0000256" key="6">
    <source>
        <dbReference type="ARBA" id="ARBA00022485"/>
    </source>
</evidence>
<dbReference type="SUPFAM" id="SSF56784">
    <property type="entry name" value="HAD-like"/>
    <property type="match status" value="1"/>
</dbReference>
<dbReference type="Gene3D" id="1.10.1670.10">
    <property type="entry name" value="Helix-hairpin-Helix base-excision DNA repair enzymes (C-terminal)"/>
    <property type="match status" value="1"/>
</dbReference>
<organism evidence="15 16">
    <name type="scientific">Carboxydichorda subterranea</name>
    <dbReference type="NCBI Taxonomy" id="3109565"/>
    <lineage>
        <taxon>Bacteria</taxon>
        <taxon>Bacillati</taxon>
        <taxon>Bacillota</taxon>
        <taxon>Limnochordia</taxon>
        <taxon>Limnochordales</taxon>
        <taxon>Geochordaceae</taxon>
        <taxon>Carboxydichorda</taxon>
    </lineage>
</organism>
<evidence type="ECO:0000256" key="9">
    <source>
        <dbReference type="ARBA" id="ARBA00022801"/>
    </source>
</evidence>
<keyword evidence="13" id="KW-0326">Glycosidase</keyword>
<evidence type="ECO:0000256" key="3">
    <source>
        <dbReference type="ARBA" id="ARBA00008343"/>
    </source>
</evidence>
<sequence>MVTISFDLDGVLMRNPFRDGIFPQVTRALAPAFGGSEAMAMEALTEEYRRRLAASREAAASGPPAGSLAAWAYDWTDIIAAVAGRHGVPGVPEEPVEATVERLARAGTAISFMHATVPAALAALRRDGHQLVVTTNGLWAYQRPVLEALGILDAFQRFGAPDLTGWAKPDARAFTWVEGGQSRRPFVHVGDDLLYDVAAARAAGIRAVWVIPPRLSRFELLARRPPWERPEVLDGMPEWHTEVAAIADRRPAADRWLLPYALPDAAVLHVGEVPEVLARWESQGASEEKAGHRAGAAGRQAARWKEDTLPIPELGEALVRWFEGAKRALPWRDRPDPYRVMVSEFMLQQTQVQTVVPYFERFVQRFPTLQALAEAPLESVLEVWQGLGYYRRARYLHQAARTIVQRYGGRVPDDPLVLETLPGVGPYMARAIASIAYGRPEPAIDTNASRVLSRVLMVWDPPGPGSMRRLGAWARGMVPEGRAADFTQGLMELGSRICRPAPECGPCPIRRFCAAWAYRLQEELPAKRRGPAPSPVVRVAAVAAFDSAGRLLLVERPPDGLLGGLWALPAVELQPGEEWEAGARRAMQQAGLEGALGTAVAEGRHVFSHRIWEMRAFRVQARGRGLPPRNGGAARAAEERPDYAPPLATRWVGPGELERVPMGQAFRRLVRALVPAGRTAQEQVAP</sequence>
<dbReference type="Gene3D" id="1.10.340.30">
    <property type="entry name" value="Hypothetical protein, domain 2"/>
    <property type="match status" value="1"/>
</dbReference>